<evidence type="ECO:0000256" key="6">
    <source>
        <dbReference type="ARBA" id="ARBA00022989"/>
    </source>
</evidence>
<evidence type="ECO:0000256" key="3">
    <source>
        <dbReference type="ARBA" id="ARBA00022448"/>
    </source>
</evidence>
<keyword evidence="7 8" id="KW-0472">Membrane</keyword>
<name>A0A839TIQ2_9BACL</name>
<comment type="caution">
    <text evidence="10">The sequence shown here is derived from an EMBL/GenBank/DDBJ whole genome shotgun (WGS) entry which is preliminary data.</text>
</comment>
<dbReference type="Pfam" id="PF07690">
    <property type="entry name" value="MFS_1"/>
    <property type="match status" value="2"/>
</dbReference>
<proteinExistence type="inferred from homology"/>
<dbReference type="Gene3D" id="1.20.1250.20">
    <property type="entry name" value="MFS general substrate transporter like domains"/>
    <property type="match status" value="1"/>
</dbReference>
<protein>
    <submittedName>
        <fullName evidence="10">YNFM family putative membrane transporter</fullName>
    </submittedName>
</protein>
<dbReference type="EMBL" id="JACHXJ010000001">
    <property type="protein sequence ID" value="MBB3126512.1"/>
    <property type="molecule type" value="Genomic_DNA"/>
</dbReference>
<comment type="subcellular location">
    <subcellularLocation>
        <location evidence="1">Cell membrane</location>
        <topology evidence="1">Multi-pass membrane protein</topology>
    </subcellularLocation>
</comment>
<feature type="transmembrane region" description="Helical" evidence="8">
    <location>
        <begin position="250"/>
        <end position="271"/>
    </location>
</feature>
<evidence type="ECO:0000256" key="4">
    <source>
        <dbReference type="ARBA" id="ARBA00022475"/>
    </source>
</evidence>
<reference evidence="10 11" key="1">
    <citation type="submission" date="2020-08" db="EMBL/GenBank/DDBJ databases">
        <title>Genomic Encyclopedia of Type Strains, Phase III (KMG-III): the genomes of soil and plant-associated and newly described type strains.</title>
        <authorList>
            <person name="Whitman W."/>
        </authorList>
    </citation>
    <scope>NUCLEOTIDE SEQUENCE [LARGE SCALE GENOMIC DNA]</scope>
    <source>
        <strain evidence="10 11">CECT 5831</strain>
    </source>
</reference>
<feature type="transmembrane region" description="Helical" evidence="8">
    <location>
        <begin position="166"/>
        <end position="188"/>
    </location>
</feature>
<dbReference type="RefSeq" id="WP_183579800.1">
    <property type="nucleotide sequence ID" value="NZ_JACHXJ010000001.1"/>
</dbReference>
<dbReference type="GO" id="GO:0005886">
    <property type="term" value="C:plasma membrane"/>
    <property type="evidence" value="ECO:0007669"/>
    <property type="project" value="UniProtKB-SubCell"/>
</dbReference>
<evidence type="ECO:0000259" key="9">
    <source>
        <dbReference type="PROSITE" id="PS50850"/>
    </source>
</evidence>
<evidence type="ECO:0000256" key="1">
    <source>
        <dbReference type="ARBA" id="ARBA00004651"/>
    </source>
</evidence>
<keyword evidence="5 8" id="KW-0812">Transmembrane</keyword>
<dbReference type="PROSITE" id="PS50850">
    <property type="entry name" value="MFS"/>
    <property type="match status" value="1"/>
</dbReference>
<dbReference type="InterPro" id="IPR036259">
    <property type="entry name" value="MFS_trans_sf"/>
</dbReference>
<feature type="transmembrane region" description="Helical" evidence="8">
    <location>
        <begin position="218"/>
        <end position="238"/>
    </location>
</feature>
<dbReference type="Proteomes" id="UP000517523">
    <property type="component" value="Unassembled WGS sequence"/>
</dbReference>
<evidence type="ECO:0000256" key="5">
    <source>
        <dbReference type="ARBA" id="ARBA00022692"/>
    </source>
</evidence>
<evidence type="ECO:0000256" key="2">
    <source>
        <dbReference type="ARBA" id="ARBA00008335"/>
    </source>
</evidence>
<feature type="transmembrane region" description="Helical" evidence="8">
    <location>
        <begin position="50"/>
        <end position="72"/>
    </location>
</feature>
<evidence type="ECO:0000313" key="11">
    <source>
        <dbReference type="Proteomes" id="UP000517523"/>
    </source>
</evidence>
<dbReference type="SUPFAM" id="SSF103473">
    <property type="entry name" value="MFS general substrate transporter"/>
    <property type="match status" value="1"/>
</dbReference>
<evidence type="ECO:0000256" key="8">
    <source>
        <dbReference type="SAM" id="Phobius"/>
    </source>
</evidence>
<feature type="transmembrane region" description="Helical" evidence="8">
    <location>
        <begin position="79"/>
        <end position="97"/>
    </location>
</feature>
<feature type="transmembrane region" description="Helical" evidence="8">
    <location>
        <begin position="307"/>
        <end position="329"/>
    </location>
</feature>
<feature type="transmembrane region" description="Helical" evidence="8">
    <location>
        <begin position="138"/>
        <end position="160"/>
    </location>
</feature>
<keyword evidence="3" id="KW-0813">Transport</keyword>
<sequence>MQYIQIGTRAYFRVLVSMLLGSLVTFAILYSPQPLIGTFAKEFHVSPSSASFIISFSTITLAVTMLFVSLLSNAWGRRGVMSVSLFVTSLLAMASSFSTNFHLLLAARLLEGISLAGFPAIAMTYLNEEIEPRSIGQVMGFYVAGTAVGGFAGRVIISLITDFFNWHIAMFVLGLVSLLCSLLFWLYLPKSNHFKPVSISLHHWADGFRNGFASTRLLCLYLIGFLLLGAYVTLFNYIDFPLSQPPYELSQTWIGCLFVFQLMGSWSSVWFGKLADRYSRAGLIASGLGMLLVGALLMLAGNLVLMIAGMILFACGFFAGHTVASGWVGKAAPVRYKAYASSLYLLFYYTGSSLVGWSGGFFLSGFGWNGVIGMIIALIVITALLLVYASRFSRQERHGSEAKPTAL</sequence>
<accession>A0A839TIQ2</accession>
<evidence type="ECO:0000313" key="10">
    <source>
        <dbReference type="EMBL" id="MBB3126512.1"/>
    </source>
</evidence>
<evidence type="ECO:0000256" key="7">
    <source>
        <dbReference type="ARBA" id="ARBA00023136"/>
    </source>
</evidence>
<comment type="similarity">
    <text evidence="2">Belongs to the major facilitator superfamily.</text>
</comment>
<dbReference type="InterPro" id="IPR020846">
    <property type="entry name" value="MFS_dom"/>
</dbReference>
<keyword evidence="6 8" id="KW-1133">Transmembrane helix</keyword>
<dbReference type="GO" id="GO:0022857">
    <property type="term" value="F:transmembrane transporter activity"/>
    <property type="evidence" value="ECO:0007669"/>
    <property type="project" value="InterPro"/>
</dbReference>
<organism evidence="10 11">
    <name type="scientific">Paenibacillus rhizosphaerae</name>
    <dbReference type="NCBI Taxonomy" id="297318"/>
    <lineage>
        <taxon>Bacteria</taxon>
        <taxon>Bacillati</taxon>
        <taxon>Bacillota</taxon>
        <taxon>Bacilli</taxon>
        <taxon>Bacillales</taxon>
        <taxon>Paenibacillaceae</taxon>
        <taxon>Paenibacillus</taxon>
    </lineage>
</organism>
<feature type="domain" description="Major facilitator superfamily (MFS) profile" evidence="9">
    <location>
        <begin position="10"/>
        <end position="395"/>
    </location>
</feature>
<feature type="transmembrane region" description="Helical" evidence="8">
    <location>
        <begin position="12"/>
        <end position="30"/>
    </location>
</feature>
<feature type="transmembrane region" description="Helical" evidence="8">
    <location>
        <begin position="283"/>
        <end position="301"/>
    </location>
</feature>
<keyword evidence="4" id="KW-1003">Cell membrane</keyword>
<feature type="transmembrane region" description="Helical" evidence="8">
    <location>
        <begin position="366"/>
        <end position="388"/>
    </location>
</feature>
<dbReference type="PANTHER" id="PTHR43271:SF1">
    <property type="entry name" value="INNER MEMBRANE TRANSPORT PROTEIN YNFM"/>
    <property type="match status" value="1"/>
</dbReference>
<gene>
    <name evidence="10" type="ORF">FHS19_001166</name>
</gene>
<dbReference type="CDD" id="cd17324">
    <property type="entry name" value="MFS_NepI_like"/>
    <property type="match status" value="1"/>
</dbReference>
<dbReference type="AlphaFoldDB" id="A0A839TIQ2"/>
<feature type="transmembrane region" description="Helical" evidence="8">
    <location>
        <begin position="341"/>
        <end position="360"/>
    </location>
</feature>
<feature type="transmembrane region" description="Helical" evidence="8">
    <location>
        <begin position="103"/>
        <end position="126"/>
    </location>
</feature>
<dbReference type="PANTHER" id="PTHR43271">
    <property type="entry name" value="BLL2771 PROTEIN"/>
    <property type="match status" value="1"/>
</dbReference>
<dbReference type="InterPro" id="IPR011701">
    <property type="entry name" value="MFS"/>
</dbReference>